<organism evidence="2 3">
    <name type="scientific">Peribacillus cavernae</name>
    <dbReference type="NCBI Taxonomy" id="1674310"/>
    <lineage>
        <taxon>Bacteria</taxon>
        <taxon>Bacillati</taxon>
        <taxon>Bacillota</taxon>
        <taxon>Bacilli</taxon>
        <taxon>Bacillales</taxon>
        <taxon>Bacillaceae</taxon>
        <taxon>Peribacillus</taxon>
    </lineage>
</organism>
<dbReference type="EMBL" id="RYZZ01000007">
    <property type="protein sequence ID" value="RUQ30159.1"/>
    <property type="molecule type" value="Genomic_DNA"/>
</dbReference>
<dbReference type="PANTHER" id="PTHR11803:SF58">
    <property type="entry name" value="PROTEIN HMF1-RELATED"/>
    <property type="match status" value="1"/>
</dbReference>
<dbReference type="InterPro" id="IPR035959">
    <property type="entry name" value="RutC-like_sf"/>
</dbReference>
<dbReference type="GO" id="GO:0005829">
    <property type="term" value="C:cytosol"/>
    <property type="evidence" value="ECO:0007669"/>
    <property type="project" value="TreeGrafter"/>
</dbReference>
<dbReference type="Gene3D" id="3.30.1330.40">
    <property type="entry name" value="RutC-like"/>
    <property type="match status" value="1"/>
</dbReference>
<protein>
    <submittedName>
        <fullName evidence="2">RidA family protein</fullName>
    </submittedName>
</protein>
<comment type="caution">
    <text evidence="2">The sequence shown here is derived from an EMBL/GenBank/DDBJ whole genome shotgun (WGS) entry which is preliminary data.</text>
</comment>
<dbReference type="InterPro" id="IPR006175">
    <property type="entry name" value="YjgF/YER057c/UK114"/>
</dbReference>
<dbReference type="CDD" id="cd00448">
    <property type="entry name" value="YjgF_YER057c_UK114_family"/>
    <property type="match status" value="1"/>
</dbReference>
<keyword evidence="3" id="KW-1185">Reference proteome</keyword>
<dbReference type="AlphaFoldDB" id="A0A3S0VLC8"/>
<reference evidence="2 3" key="1">
    <citation type="submission" date="2018-12" db="EMBL/GenBank/DDBJ databases">
        <title>Bacillus chawlae sp. nov., Bacillus glennii sp. nov., and Bacillus saganii sp. nov. Isolated from the Vehicle Assembly Building at Kennedy Space Center where the Viking Spacecraft were Assembled.</title>
        <authorList>
            <person name="Seuylemezian A."/>
            <person name="Vaishampayan P."/>
        </authorList>
    </citation>
    <scope>NUCLEOTIDE SEQUENCE [LARGE SCALE GENOMIC DNA]</scope>
    <source>
        <strain evidence="2 3">L5</strain>
    </source>
</reference>
<gene>
    <name evidence="2" type="ORF">ELQ35_07370</name>
</gene>
<dbReference type="PANTHER" id="PTHR11803">
    <property type="entry name" value="2-IMINOBUTANOATE/2-IMINOPROPANOATE DEAMINASE RIDA"/>
    <property type="match status" value="1"/>
</dbReference>
<dbReference type="SUPFAM" id="SSF55298">
    <property type="entry name" value="YjgF-like"/>
    <property type="match status" value="1"/>
</dbReference>
<sequence length="145" mass="16447">MEKTITKKIRIMPKGHWDWSMPVPFSQGWKVGNQVFVGGQISADENGIVGVGDIEIQTRNVFENIRKVLNEVGADMKDIVKLNTYYVFNGDEKQATEFWEKMTKVRMEYIADPGPAGTAIRVAGLMWDDLLIEVEAIAIIEEEKK</sequence>
<comment type="similarity">
    <text evidence="1">Belongs to the RutC family.</text>
</comment>
<accession>A0A3S0VLC8</accession>
<proteinExistence type="inferred from homology"/>
<dbReference type="Pfam" id="PF01042">
    <property type="entry name" value="Ribonuc_L-PSP"/>
    <property type="match status" value="1"/>
</dbReference>
<evidence type="ECO:0000313" key="2">
    <source>
        <dbReference type="EMBL" id="RUQ30159.1"/>
    </source>
</evidence>
<dbReference type="GO" id="GO:0019239">
    <property type="term" value="F:deaminase activity"/>
    <property type="evidence" value="ECO:0007669"/>
    <property type="project" value="TreeGrafter"/>
</dbReference>
<name>A0A3S0VLC8_9BACI</name>
<dbReference type="RefSeq" id="WP_126864181.1">
    <property type="nucleotide sequence ID" value="NZ_JAUSTX010000001.1"/>
</dbReference>
<evidence type="ECO:0000313" key="3">
    <source>
        <dbReference type="Proteomes" id="UP000267430"/>
    </source>
</evidence>
<evidence type="ECO:0000256" key="1">
    <source>
        <dbReference type="ARBA" id="ARBA00010552"/>
    </source>
</evidence>
<dbReference type="OrthoDB" id="9799840at2"/>
<dbReference type="Proteomes" id="UP000267430">
    <property type="component" value="Unassembled WGS sequence"/>
</dbReference>